<dbReference type="Proteomes" id="UP001372834">
    <property type="component" value="Unassembled WGS sequence"/>
</dbReference>
<dbReference type="PROSITE" id="PS50004">
    <property type="entry name" value="C2"/>
    <property type="match status" value="2"/>
</dbReference>
<dbReference type="GO" id="GO:0005509">
    <property type="term" value="F:calcium ion binding"/>
    <property type="evidence" value="ECO:0007669"/>
    <property type="project" value="TreeGrafter"/>
</dbReference>
<reference evidence="3 4" key="1">
    <citation type="submission" date="2023-10" db="EMBL/GenBank/DDBJ databases">
        <title>Genomes of two closely related lineages of the louse Polyplax serrata with different host specificities.</title>
        <authorList>
            <person name="Martinu J."/>
            <person name="Tarabai H."/>
            <person name="Stefka J."/>
            <person name="Hypsa V."/>
        </authorList>
    </citation>
    <scope>NUCLEOTIDE SEQUENCE [LARGE SCALE GENOMIC DNA]</scope>
    <source>
        <strain evidence="3">HR10_N</strain>
    </source>
</reference>
<proteinExistence type="predicted"/>
<dbReference type="InterPro" id="IPR000008">
    <property type="entry name" value="C2_dom"/>
</dbReference>
<dbReference type="PANTHER" id="PTHR10024:SF234">
    <property type="entry name" value="SYNAPTOTAGMIN-15-RELATED"/>
    <property type="match status" value="1"/>
</dbReference>
<dbReference type="GO" id="GO:0005544">
    <property type="term" value="F:calcium-dependent phospholipid binding"/>
    <property type="evidence" value="ECO:0007669"/>
    <property type="project" value="TreeGrafter"/>
</dbReference>
<evidence type="ECO:0000313" key="4">
    <source>
        <dbReference type="Proteomes" id="UP001372834"/>
    </source>
</evidence>
<feature type="domain" description="C2" evidence="2">
    <location>
        <begin position="217"/>
        <end position="335"/>
    </location>
</feature>
<protein>
    <recommendedName>
        <fullName evidence="2">C2 domain-containing protein</fullName>
    </recommendedName>
</protein>
<name>A0AAN8NX49_POLSC</name>
<dbReference type="Pfam" id="PF00168">
    <property type="entry name" value="C2"/>
    <property type="match status" value="2"/>
</dbReference>
<dbReference type="GO" id="GO:0070382">
    <property type="term" value="C:exocytic vesicle"/>
    <property type="evidence" value="ECO:0007669"/>
    <property type="project" value="TreeGrafter"/>
</dbReference>
<sequence length="484" mass="55601">MLEKVLKRLCPCYFGRTDEQDLAGCPTIRNKCSDIKETTSVRSSDSNTKNITSESDRLENTWKGTLNIVQPQPIYALPGDLRKPAKRNQKNLLKPPLYWKKTKKSLCTEGPPVFQQLKRKKFSCGNDKDEKRKHGKEVPHKHSGTTGDLTSLPSATTINIKWLKSQSNLTEHKEISNGKKEFSLYNPHGVTTLEGLKYESGRRDWSCLKCQVLQDVSHGVILFTAAYFNKKKICMININRLENLSRKGREGNSYYTVVKLAVLPSERYIRCTRVLANCISPEVKQDFSFSVKELSGKVLRLSVFDASLQKQHEAVGHALLTLEDIICDQPKKYRIKLYRRTQPHICPGNLALSLKYSHEKDRFTIVVVKGRNLSLQRDKNVKLNTYVKVTMYAYGEKVKTKKSLVVFHSRDPNYNSTFTFQVRNDQVDHLSVAVLVRLKGFVNDATIGRLNFGPFFYGENQTLTSWGRVFLMKETVSHWYRMYL</sequence>
<dbReference type="SMART" id="SM00239">
    <property type="entry name" value="C2"/>
    <property type="match status" value="2"/>
</dbReference>
<feature type="domain" description="C2" evidence="2">
    <location>
        <begin position="346"/>
        <end position="480"/>
    </location>
</feature>
<accession>A0AAN8NX49</accession>
<dbReference type="Gene3D" id="2.60.40.150">
    <property type="entry name" value="C2 domain"/>
    <property type="match status" value="2"/>
</dbReference>
<evidence type="ECO:0000313" key="3">
    <source>
        <dbReference type="EMBL" id="KAK6629835.1"/>
    </source>
</evidence>
<dbReference type="GO" id="GO:0000149">
    <property type="term" value="F:SNARE binding"/>
    <property type="evidence" value="ECO:0007669"/>
    <property type="project" value="TreeGrafter"/>
</dbReference>
<dbReference type="AlphaFoldDB" id="A0AAN8NX49"/>
<dbReference type="InterPro" id="IPR035892">
    <property type="entry name" value="C2_domain_sf"/>
</dbReference>
<comment type="caution">
    <text evidence="3">The sequence shown here is derived from an EMBL/GenBank/DDBJ whole genome shotgun (WGS) entry which is preliminary data.</text>
</comment>
<dbReference type="EMBL" id="JAWJWE010000036">
    <property type="protein sequence ID" value="KAK6629835.1"/>
    <property type="molecule type" value="Genomic_DNA"/>
</dbReference>
<dbReference type="GO" id="GO:0030276">
    <property type="term" value="F:clathrin binding"/>
    <property type="evidence" value="ECO:0007669"/>
    <property type="project" value="TreeGrafter"/>
</dbReference>
<evidence type="ECO:0000256" key="1">
    <source>
        <dbReference type="SAM" id="MobiDB-lite"/>
    </source>
</evidence>
<evidence type="ECO:0000259" key="2">
    <source>
        <dbReference type="PROSITE" id="PS50004"/>
    </source>
</evidence>
<gene>
    <name evidence="3" type="ORF">RUM43_003655</name>
</gene>
<feature type="region of interest" description="Disordered" evidence="1">
    <location>
        <begin position="122"/>
        <end position="150"/>
    </location>
</feature>
<dbReference type="GO" id="GO:0017156">
    <property type="term" value="P:calcium-ion regulated exocytosis"/>
    <property type="evidence" value="ECO:0007669"/>
    <property type="project" value="TreeGrafter"/>
</dbReference>
<feature type="compositionally biased region" description="Basic and acidic residues" evidence="1">
    <location>
        <begin position="126"/>
        <end position="140"/>
    </location>
</feature>
<organism evidence="3 4">
    <name type="scientific">Polyplax serrata</name>
    <name type="common">Common mouse louse</name>
    <dbReference type="NCBI Taxonomy" id="468196"/>
    <lineage>
        <taxon>Eukaryota</taxon>
        <taxon>Metazoa</taxon>
        <taxon>Ecdysozoa</taxon>
        <taxon>Arthropoda</taxon>
        <taxon>Hexapoda</taxon>
        <taxon>Insecta</taxon>
        <taxon>Pterygota</taxon>
        <taxon>Neoptera</taxon>
        <taxon>Paraneoptera</taxon>
        <taxon>Psocodea</taxon>
        <taxon>Troctomorpha</taxon>
        <taxon>Phthiraptera</taxon>
        <taxon>Anoplura</taxon>
        <taxon>Polyplacidae</taxon>
        <taxon>Polyplax</taxon>
    </lineage>
</organism>
<dbReference type="GO" id="GO:0001786">
    <property type="term" value="F:phosphatidylserine binding"/>
    <property type="evidence" value="ECO:0007669"/>
    <property type="project" value="TreeGrafter"/>
</dbReference>
<dbReference type="GO" id="GO:0005886">
    <property type="term" value="C:plasma membrane"/>
    <property type="evidence" value="ECO:0007669"/>
    <property type="project" value="TreeGrafter"/>
</dbReference>
<dbReference type="SUPFAM" id="SSF49562">
    <property type="entry name" value="C2 domain (Calcium/lipid-binding domain, CaLB)"/>
    <property type="match status" value="2"/>
</dbReference>
<dbReference type="PANTHER" id="PTHR10024">
    <property type="entry name" value="SYNAPTOTAGMIN"/>
    <property type="match status" value="1"/>
</dbReference>